<evidence type="ECO:0000313" key="3">
    <source>
        <dbReference type="EMBL" id="CAF1610224.1"/>
    </source>
</evidence>
<dbReference type="SUPFAM" id="SSF53098">
    <property type="entry name" value="Ribonuclease H-like"/>
    <property type="match status" value="1"/>
</dbReference>
<proteinExistence type="predicted"/>
<dbReference type="PANTHER" id="PTHR37984:SF5">
    <property type="entry name" value="PROTEIN NYNRIN-LIKE"/>
    <property type="match status" value="1"/>
</dbReference>
<evidence type="ECO:0000259" key="1">
    <source>
        <dbReference type="PROSITE" id="PS50994"/>
    </source>
</evidence>
<gene>
    <name evidence="2" type="ORF">EDS130_LOCUS42435</name>
    <name evidence="3" type="ORF">XAT740_LOCUS48809</name>
</gene>
<dbReference type="FunFam" id="3.30.420.10:FF:000032">
    <property type="entry name" value="Retrovirus-related Pol polyprotein from transposon 297-like Protein"/>
    <property type="match status" value="1"/>
</dbReference>
<accession>A0A815T398</accession>
<dbReference type="GO" id="GO:0003676">
    <property type="term" value="F:nucleic acid binding"/>
    <property type="evidence" value="ECO:0007669"/>
    <property type="project" value="InterPro"/>
</dbReference>
<evidence type="ECO:0000313" key="2">
    <source>
        <dbReference type="EMBL" id="CAF1497794.1"/>
    </source>
</evidence>
<evidence type="ECO:0000313" key="5">
    <source>
        <dbReference type="Proteomes" id="UP000663852"/>
    </source>
</evidence>
<dbReference type="Proteomes" id="UP000663852">
    <property type="component" value="Unassembled WGS sequence"/>
</dbReference>
<organism evidence="2 5">
    <name type="scientific">Adineta ricciae</name>
    <name type="common">Rotifer</name>
    <dbReference type="NCBI Taxonomy" id="249248"/>
    <lineage>
        <taxon>Eukaryota</taxon>
        <taxon>Metazoa</taxon>
        <taxon>Spiralia</taxon>
        <taxon>Gnathifera</taxon>
        <taxon>Rotifera</taxon>
        <taxon>Eurotatoria</taxon>
        <taxon>Bdelloidea</taxon>
        <taxon>Adinetida</taxon>
        <taxon>Adinetidae</taxon>
        <taxon>Adineta</taxon>
    </lineage>
</organism>
<feature type="domain" description="Integrase catalytic" evidence="1">
    <location>
        <begin position="30"/>
        <end position="194"/>
    </location>
</feature>
<dbReference type="GO" id="GO:0015074">
    <property type="term" value="P:DNA integration"/>
    <property type="evidence" value="ECO:0007669"/>
    <property type="project" value="InterPro"/>
</dbReference>
<evidence type="ECO:0000313" key="4">
    <source>
        <dbReference type="Proteomes" id="UP000663828"/>
    </source>
</evidence>
<dbReference type="InterPro" id="IPR036397">
    <property type="entry name" value="RNaseH_sf"/>
</dbReference>
<dbReference type="OrthoDB" id="425619at2759"/>
<reference evidence="2" key="1">
    <citation type="submission" date="2021-02" db="EMBL/GenBank/DDBJ databases">
        <authorList>
            <person name="Nowell W R."/>
        </authorList>
    </citation>
    <scope>NUCLEOTIDE SEQUENCE</scope>
</reference>
<dbReference type="AlphaFoldDB" id="A0A815T398"/>
<dbReference type="EMBL" id="CAJNOJ010000618">
    <property type="protein sequence ID" value="CAF1497794.1"/>
    <property type="molecule type" value="Genomic_DNA"/>
</dbReference>
<dbReference type="PANTHER" id="PTHR37984">
    <property type="entry name" value="PROTEIN CBG26694"/>
    <property type="match status" value="1"/>
</dbReference>
<dbReference type="Gene3D" id="3.30.420.10">
    <property type="entry name" value="Ribonuclease H-like superfamily/Ribonuclease H"/>
    <property type="match status" value="1"/>
</dbReference>
<dbReference type="InterPro" id="IPR012337">
    <property type="entry name" value="RNaseH-like_sf"/>
</dbReference>
<dbReference type="EMBL" id="CAJNOR010007078">
    <property type="protein sequence ID" value="CAF1610224.1"/>
    <property type="molecule type" value="Genomic_DNA"/>
</dbReference>
<protein>
    <recommendedName>
        <fullName evidence="1">Integrase catalytic domain-containing protein</fullName>
    </recommendedName>
</protein>
<sequence length="316" mass="36112">MRSSIQHYIASCSSCARHNILRTKPPGHLHSIDPPSGVFQLLHLDFWGPVLTPSASGNRYVIVLTDNLSKYVIAQALPDCTARSAAQFLIDRFILLHGAPERLLTDNGTHFNNTLLRAVTSSMQIPHTFSVAYHPQTNGQVERFNATFSAQLAKYCHPDRHDWDLYLPSIVYAYNTSVHSTTQLMPYEVAFGRRPKSPFDAASPTINLPPLHSFYPYLQQTRRLLLSAARRNILYHQSQWQQRYNRNRRNPSYHVGDLIYVHVTGGRTKLTSRRSGPYPILDISGTQNYLVQDPSSGYTWWYHVSQLHPFIERLSP</sequence>
<keyword evidence="4" id="KW-1185">Reference proteome</keyword>
<dbReference type="InterPro" id="IPR050951">
    <property type="entry name" value="Retrovirus_Pol_polyprotein"/>
</dbReference>
<dbReference type="Pfam" id="PF00665">
    <property type="entry name" value="rve"/>
    <property type="match status" value="1"/>
</dbReference>
<dbReference type="InterPro" id="IPR001584">
    <property type="entry name" value="Integrase_cat-core"/>
</dbReference>
<dbReference type="PROSITE" id="PS50994">
    <property type="entry name" value="INTEGRASE"/>
    <property type="match status" value="1"/>
</dbReference>
<name>A0A815T398_ADIRI</name>
<dbReference type="Proteomes" id="UP000663828">
    <property type="component" value="Unassembled WGS sequence"/>
</dbReference>
<comment type="caution">
    <text evidence="2">The sequence shown here is derived from an EMBL/GenBank/DDBJ whole genome shotgun (WGS) entry which is preliminary data.</text>
</comment>